<evidence type="ECO:0000259" key="2">
    <source>
        <dbReference type="PROSITE" id="PS51352"/>
    </source>
</evidence>
<dbReference type="Proteomes" id="UP001596023">
    <property type="component" value="Unassembled WGS sequence"/>
</dbReference>
<dbReference type="InterPro" id="IPR033395">
    <property type="entry name" value="DUF5106"/>
</dbReference>
<sequence length="340" mass="39327">MNILKRLDWVKVLIWVVYPCVFFVGFIYTLSTCCGCNEKKREETYLKEAGNTPVKKEFQMVTVPDGLKTSAERADYLVAHYWDHFDFGDTAYIHLPEVTEQAFADYVDILPRAGKEKAYASITAMLDRAVKEDAGGKVYPYFLSLYRHYLYDPNSPLRDEEYYIPVTEYLTTDIVSDMVAKERAKFDLSMMLKNRKGNIAADIVYTFADGSSGNLQALKNEYTLLYFYDPDCPNCRETTAYLRESSLINDLLFTGKLDILALYTDSDNLLWRKHLQGMPLSWINGYDKEYAVRSKSLYDLKAIPNLYLLDKEKRILLKDADAATVERHFEMLVARLSDLR</sequence>
<protein>
    <submittedName>
        <fullName evidence="3">DUF5106 domain-containing protein</fullName>
    </submittedName>
</protein>
<comment type="caution">
    <text evidence="3">The sequence shown here is derived from an EMBL/GenBank/DDBJ whole genome shotgun (WGS) entry which is preliminary data.</text>
</comment>
<name>A0ABV9KTK9_9BACT</name>
<dbReference type="InterPro" id="IPR012336">
    <property type="entry name" value="Thioredoxin-like_fold"/>
</dbReference>
<keyword evidence="1" id="KW-1133">Transmembrane helix</keyword>
<keyword evidence="1" id="KW-0812">Transmembrane</keyword>
<evidence type="ECO:0000313" key="4">
    <source>
        <dbReference type="Proteomes" id="UP001596023"/>
    </source>
</evidence>
<dbReference type="Gene3D" id="3.40.30.10">
    <property type="entry name" value="Glutaredoxin"/>
    <property type="match status" value="1"/>
</dbReference>
<dbReference type="SUPFAM" id="SSF52833">
    <property type="entry name" value="Thioredoxin-like"/>
    <property type="match status" value="1"/>
</dbReference>
<dbReference type="PROSITE" id="PS51352">
    <property type="entry name" value="THIOREDOXIN_2"/>
    <property type="match status" value="1"/>
</dbReference>
<proteinExistence type="predicted"/>
<gene>
    <name evidence="3" type="ORF">ACFO6W_06260</name>
</gene>
<dbReference type="InterPro" id="IPR013766">
    <property type="entry name" value="Thioredoxin_domain"/>
</dbReference>
<dbReference type="InterPro" id="IPR036249">
    <property type="entry name" value="Thioredoxin-like_sf"/>
</dbReference>
<reference evidence="4" key="1">
    <citation type="journal article" date="2019" name="Int. J. Syst. Evol. Microbiol.">
        <title>The Global Catalogue of Microorganisms (GCM) 10K type strain sequencing project: providing services to taxonomists for standard genome sequencing and annotation.</title>
        <authorList>
            <consortium name="The Broad Institute Genomics Platform"/>
            <consortium name="The Broad Institute Genome Sequencing Center for Infectious Disease"/>
            <person name="Wu L."/>
            <person name="Ma J."/>
        </authorList>
    </citation>
    <scope>NUCLEOTIDE SEQUENCE [LARGE SCALE GENOMIC DNA]</scope>
    <source>
        <strain evidence="4">CCUG 66188</strain>
    </source>
</reference>
<keyword evidence="4" id="KW-1185">Reference proteome</keyword>
<feature type="transmembrane region" description="Helical" evidence="1">
    <location>
        <begin position="12"/>
        <end position="31"/>
    </location>
</feature>
<dbReference type="Pfam" id="PF13905">
    <property type="entry name" value="Thioredoxin_8"/>
    <property type="match status" value="1"/>
</dbReference>
<dbReference type="Pfam" id="PF17127">
    <property type="entry name" value="DUF5106"/>
    <property type="match status" value="1"/>
</dbReference>
<dbReference type="RefSeq" id="WP_379994528.1">
    <property type="nucleotide sequence ID" value="NZ_JBHSGN010000050.1"/>
</dbReference>
<keyword evidence="1" id="KW-0472">Membrane</keyword>
<organism evidence="3 4">
    <name type="scientific">Dysgonomonas termitidis</name>
    <dbReference type="NCBI Taxonomy" id="1516126"/>
    <lineage>
        <taxon>Bacteria</taxon>
        <taxon>Pseudomonadati</taxon>
        <taxon>Bacteroidota</taxon>
        <taxon>Bacteroidia</taxon>
        <taxon>Bacteroidales</taxon>
        <taxon>Dysgonomonadaceae</taxon>
        <taxon>Dysgonomonas</taxon>
    </lineage>
</organism>
<dbReference type="EMBL" id="JBHSGN010000050">
    <property type="protein sequence ID" value="MFC4673288.1"/>
    <property type="molecule type" value="Genomic_DNA"/>
</dbReference>
<accession>A0ABV9KTK9</accession>
<feature type="domain" description="Thioredoxin" evidence="2">
    <location>
        <begin position="194"/>
        <end position="340"/>
    </location>
</feature>
<evidence type="ECO:0000256" key="1">
    <source>
        <dbReference type="SAM" id="Phobius"/>
    </source>
</evidence>
<evidence type="ECO:0000313" key="3">
    <source>
        <dbReference type="EMBL" id="MFC4673288.1"/>
    </source>
</evidence>